<accession>A0A7W6JV91</accession>
<proteinExistence type="predicted"/>
<dbReference type="GO" id="GO:0010181">
    <property type="term" value="F:FMN binding"/>
    <property type="evidence" value="ECO:0007669"/>
    <property type="project" value="TreeGrafter"/>
</dbReference>
<dbReference type="InterPro" id="IPR005025">
    <property type="entry name" value="FMN_Rdtase-like_dom"/>
</dbReference>
<dbReference type="RefSeq" id="WP_183999516.1">
    <property type="nucleotide sequence ID" value="NZ_JACIEH010000003.1"/>
</dbReference>
<dbReference type="GO" id="GO:0005829">
    <property type="term" value="C:cytosol"/>
    <property type="evidence" value="ECO:0007669"/>
    <property type="project" value="TreeGrafter"/>
</dbReference>
<name>A0A7W6JV91_9SPHN</name>
<evidence type="ECO:0000313" key="3">
    <source>
        <dbReference type="Proteomes" id="UP000557392"/>
    </source>
</evidence>
<dbReference type="Gene3D" id="3.40.50.360">
    <property type="match status" value="1"/>
</dbReference>
<evidence type="ECO:0000259" key="1">
    <source>
        <dbReference type="Pfam" id="PF03358"/>
    </source>
</evidence>
<dbReference type="EMBL" id="JACIEH010000003">
    <property type="protein sequence ID" value="MBB4100198.1"/>
    <property type="molecule type" value="Genomic_DNA"/>
</dbReference>
<gene>
    <name evidence="2" type="ORF">GGR46_003770</name>
</gene>
<dbReference type="Pfam" id="PF03358">
    <property type="entry name" value="FMN_red"/>
    <property type="match status" value="1"/>
</dbReference>
<dbReference type="PANTHER" id="PTHR30543">
    <property type="entry name" value="CHROMATE REDUCTASE"/>
    <property type="match status" value="1"/>
</dbReference>
<dbReference type="AlphaFoldDB" id="A0A7W6JV91"/>
<dbReference type="InterPro" id="IPR050712">
    <property type="entry name" value="NAD(P)H-dep_reductase"/>
</dbReference>
<comment type="caution">
    <text evidence="2">The sequence shown here is derived from an EMBL/GenBank/DDBJ whole genome shotgun (WGS) entry which is preliminary data.</text>
</comment>
<keyword evidence="3" id="KW-1185">Reference proteome</keyword>
<feature type="domain" description="NADPH-dependent FMN reductase-like" evidence="1">
    <location>
        <begin position="6"/>
        <end position="146"/>
    </location>
</feature>
<evidence type="ECO:0000313" key="2">
    <source>
        <dbReference type="EMBL" id="MBB4100198.1"/>
    </source>
</evidence>
<organism evidence="2 3">
    <name type="scientific">Sphingomonas kyeonggiensis</name>
    <dbReference type="NCBI Taxonomy" id="1268553"/>
    <lineage>
        <taxon>Bacteria</taxon>
        <taxon>Pseudomonadati</taxon>
        <taxon>Pseudomonadota</taxon>
        <taxon>Alphaproteobacteria</taxon>
        <taxon>Sphingomonadales</taxon>
        <taxon>Sphingomonadaceae</taxon>
        <taxon>Sphingomonas</taxon>
    </lineage>
</organism>
<dbReference type="SUPFAM" id="SSF52218">
    <property type="entry name" value="Flavoproteins"/>
    <property type="match status" value="1"/>
</dbReference>
<protein>
    <submittedName>
        <fullName evidence="2">NAD(P)H-dependent FMN reductase</fullName>
    </submittedName>
</protein>
<sequence length="192" mass="21283">MAEPLKILVILGSVREGRMAEPVGKWVVEGAADREALDLELVDLKDWNLPFYHFAKPPAAGDYQDPLQISWAEKIAGADGYVLICPEYNHGIPAVLKNALDFVYAEWHRKPAAFVGYGGNGGARSIEQLTMVARELRMAPLEASVHIMSVWSKAGGGSLIPDDKDTRWIGHLYDELEWWGNALRTARQTQAV</sequence>
<reference evidence="2 3" key="1">
    <citation type="submission" date="2020-08" db="EMBL/GenBank/DDBJ databases">
        <title>Genomic Encyclopedia of Type Strains, Phase IV (KMG-IV): sequencing the most valuable type-strain genomes for metagenomic binning, comparative biology and taxonomic classification.</title>
        <authorList>
            <person name="Goeker M."/>
        </authorList>
    </citation>
    <scope>NUCLEOTIDE SEQUENCE [LARGE SCALE GENOMIC DNA]</scope>
    <source>
        <strain evidence="2 3">DSM 101806</strain>
    </source>
</reference>
<dbReference type="GO" id="GO:0016491">
    <property type="term" value="F:oxidoreductase activity"/>
    <property type="evidence" value="ECO:0007669"/>
    <property type="project" value="InterPro"/>
</dbReference>
<dbReference type="InterPro" id="IPR029039">
    <property type="entry name" value="Flavoprotein-like_sf"/>
</dbReference>
<dbReference type="Proteomes" id="UP000557392">
    <property type="component" value="Unassembled WGS sequence"/>
</dbReference>
<dbReference type="PANTHER" id="PTHR30543:SF21">
    <property type="entry name" value="NAD(P)H-DEPENDENT FMN REDUCTASE LOT6"/>
    <property type="match status" value="1"/>
</dbReference>